<sequence length="81" mass="9298">MGRVASLKVTSPFKALLHGHFKNHFSFSLLSYPSNFLPLAGQSSCLCPSFCRLHSCKARFWISEFWDSFVFGLFDGMRSWE</sequence>
<reference evidence="1" key="1">
    <citation type="submission" date="2018-02" db="EMBL/GenBank/DDBJ databases">
        <title>Rhizophora mucronata_Transcriptome.</title>
        <authorList>
            <person name="Meera S.P."/>
            <person name="Sreeshan A."/>
            <person name="Augustine A."/>
        </authorList>
    </citation>
    <scope>NUCLEOTIDE SEQUENCE</scope>
    <source>
        <tissue evidence="1">Leaf</tissue>
    </source>
</reference>
<evidence type="ECO:0000313" key="1">
    <source>
        <dbReference type="EMBL" id="MBX00491.1"/>
    </source>
</evidence>
<accession>A0A2P2K445</accession>
<name>A0A2P2K445_RHIMU</name>
<dbReference type="AlphaFoldDB" id="A0A2P2K445"/>
<protein>
    <submittedName>
        <fullName evidence="1">Uncharacterized protein</fullName>
    </submittedName>
</protein>
<proteinExistence type="predicted"/>
<dbReference type="EMBL" id="GGEC01020007">
    <property type="protein sequence ID" value="MBX00491.1"/>
    <property type="molecule type" value="Transcribed_RNA"/>
</dbReference>
<organism evidence="1">
    <name type="scientific">Rhizophora mucronata</name>
    <name type="common">Asiatic mangrove</name>
    <dbReference type="NCBI Taxonomy" id="61149"/>
    <lineage>
        <taxon>Eukaryota</taxon>
        <taxon>Viridiplantae</taxon>
        <taxon>Streptophyta</taxon>
        <taxon>Embryophyta</taxon>
        <taxon>Tracheophyta</taxon>
        <taxon>Spermatophyta</taxon>
        <taxon>Magnoliopsida</taxon>
        <taxon>eudicotyledons</taxon>
        <taxon>Gunneridae</taxon>
        <taxon>Pentapetalae</taxon>
        <taxon>rosids</taxon>
        <taxon>fabids</taxon>
        <taxon>Malpighiales</taxon>
        <taxon>Rhizophoraceae</taxon>
        <taxon>Rhizophora</taxon>
    </lineage>
</organism>